<protein>
    <submittedName>
        <fullName evidence="2">Glycosyl transferase</fullName>
    </submittedName>
</protein>
<dbReference type="Gene3D" id="3.40.50.2000">
    <property type="entry name" value="Glycogen Phosphorylase B"/>
    <property type="match status" value="1"/>
</dbReference>
<evidence type="ECO:0000259" key="1">
    <source>
        <dbReference type="Pfam" id="PF00534"/>
    </source>
</evidence>
<accession>A0A8J3GK86</accession>
<evidence type="ECO:0000313" key="3">
    <source>
        <dbReference type="Proteomes" id="UP000630142"/>
    </source>
</evidence>
<dbReference type="SUPFAM" id="SSF53756">
    <property type="entry name" value="UDP-Glycosyltransferase/glycogen phosphorylase"/>
    <property type="match status" value="1"/>
</dbReference>
<name>A0A8J3GK86_9HYPH</name>
<comment type="caution">
    <text evidence="2">The sequence shown here is derived from an EMBL/GenBank/DDBJ whole genome shotgun (WGS) entry which is preliminary data.</text>
</comment>
<keyword evidence="2" id="KW-0808">Transferase</keyword>
<dbReference type="EMBL" id="BMZQ01000001">
    <property type="protein sequence ID" value="GHD11548.1"/>
    <property type="molecule type" value="Genomic_DNA"/>
</dbReference>
<proteinExistence type="predicted"/>
<organism evidence="2 3">
    <name type="scientific">Tianweitania populi</name>
    <dbReference type="NCBI Taxonomy" id="1607949"/>
    <lineage>
        <taxon>Bacteria</taxon>
        <taxon>Pseudomonadati</taxon>
        <taxon>Pseudomonadota</taxon>
        <taxon>Alphaproteobacteria</taxon>
        <taxon>Hyphomicrobiales</taxon>
        <taxon>Phyllobacteriaceae</taxon>
        <taxon>Tianweitania</taxon>
    </lineage>
</organism>
<feature type="domain" description="Glycosyl transferase family 1" evidence="1">
    <location>
        <begin position="195"/>
        <end position="258"/>
    </location>
</feature>
<dbReference type="Proteomes" id="UP000630142">
    <property type="component" value="Unassembled WGS sequence"/>
</dbReference>
<reference evidence="2" key="2">
    <citation type="submission" date="2020-09" db="EMBL/GenBank/DDBJ databases">
        <authorList>
            <person name="Sun Q."/>
            <person name="Kim S."/>
        </authorList>
    </citation>
    <scope>NUCLEOTIDE SEQUENCE</scope>
    <source>
        <strain evidence="2">KCTC 42249</strain>
    </source>
</reference>
<dbReference type="AlphaFoldDB" id="A0A8J3GK86"/>
<dbReference type="InterPro" id="IPR001296">
    <property type="entry name" value="Glyco_trans_1"/>
</dbReference>
<evidence type="ECO:0000313" key="2">
    <source>
        <dbReference type="EMBL" id="GHD11548.1"/>
    </source>
</evidence>
<dbReference type="GO" id="GO:0016757">
    <property type="term" value="F:glycosyltransferase activity"/>
    <property type="evidence" value="ECO:0007669"/>
    <property type="project" value="InterPro"/>
</dbReference>
<sequence>MAGRDVVSDTLPSTLILGKSNSYGLTRDAEILQAAIAEAGGQAGYATIKQRSWWQRLLRIKRAKRIVHLERAFPGWFGAASDETFLVPNQERFPRRQIGRLRHVDRVLAKTRHGEAVFSALGVPTSYLGFSSPDRLLPDVPKDFGRFFHLAGGSTLKGTEDVLDLWRKHPEWPELVLVQKADNAPGGVPANVRLMSGYLDDEALKHLQNACGVHLCPSRSEGWGHHLLEGLSVGALVVTTDAPPMNEHVDPTCGVLVPYGRSEPRHLGTNFYVDPTGLEAAIERIMAMPDAEKRALGLAARKRYEAIDAGFRQRVGDLLV</sequence>
<gene>
    <name evidence="2" type="ORF">GCM10016234_14830</name>
</gene>
<keyword evidence="3" id="KW-1185">Reference proteome</keyword>
<dbReference type="Pfam" id="PF00534">
    <property type="entry name" value="Glycos_transf_1"/>
    <property type="match status" value="1"/>
</dbReference>
<reference evidence="2" key="1">
    <citation type="journal article" date="2014" name="Int. J. Syst. Evol. Microbiol.">
        <title>Complete genome sequence of Corynebacterium casei LMG S-19264T (=DSM 44701T), isolated from a smear-ripened cheese.</title>
        <authorList>
            <consortium name="US DOE Joint Genome Institute (JGI-PGF)"/>
            <person name="Walter F."/>
            <person name="Albersmeier A."/>
            <person name="Kalinowski J."/>
            <person name="Ruckert C."/>
        </authorList>
    </citation>
    <scope>NUCLEOTIDE SEQUENCE</scope>
    <source>
        <strain evidence="2">KCTC 42249</strain>
    </source>
</reference>